<sequence>MEGTAKVYGAVLEVARELGRAGIGKRSSEGLRFSYRSIEDVLAALNPLLYQHHLIIYPERIDQEPEQSVSTRGGGVQRLVRTTITYRFVSTEDGSSFTAQALGEGLDSSDKASGKAMSYAFKSAMFQTFCIPVIGMPDPDAEQGTEIAAAPVSQDLLDRARDAAMSGLEAYRAFFKSVSQTERKSLVSSGEHEKLKAFAEGGEGNAG</sequence>
<dbReference type="InterPro" id="IPR007499">
    <property type="entry name" value="ERF_bacteria_virus"/>
</dbReference>
<evidence type="ECO:0000313" key="1">
    <source>
        <dbReference type="EMBL" id="DAD95603.1"/>
    </source>
</evidence>
<accession>A0A8S5NNE9</accession>
<proteinExistence type="predicted"/>
<protein>
    <submittedName>
        <fullName evidence="1">ERF superfamily protein</fullName>
    </submittedName>
</protein>
<dbReference type="EMBL" id="BK015198">
    <property type="protein sequence ID" value="DAD95603.1"/>
    <property type="molecule type" value="Genomic_DNA"/>
</dbReference>
<name>A0A8S5NNE9_9CAUD</name>
<organism evidence="1">
    <name type="scientific">Siphoviridae sp. ctQU013</name>
    <dbReference type="NCBI Taxonomy" id="2826329"/>
    <lineage>
        <taxon>Viruses</taxon>
        <taxon>Duplodnaviria</taxon>
        <taxon>Heunggongvirae</taxon>
        <taxon>Uroviricota</taxon>
        <taxon>Caudoviricetes</taxon>
    </lineage>
</organism>
<reference evidence="1" key="1">
    <citation type="journal article" date="2021" name="Proc. Natl. Acad. Sci. U.S.A.">
        <title>A Catalog of Tens of Thousands of Viruses from Human Metagenomes Reveals Hidden Associations with Chronic Diseases.</title>
        <authorList>
            <person name="Tisza M.J."/>
            <person name="Buck C.B."/>
        </authorList>
    </citation>
    <scope>NUCLEOTIDE SEQUENCE</scope>
    <source>
        <strain evidence="1">CtQU013</strain>
    </source>
</reference>
<dbReference type="Pfam" id="PF04404">
    <property type="entry name" value="ERF"/>
    <property type="match status" value="1"/>
</dbReference>